<sequence>MFFKYRIKRLNLLDQWRMDKYHILFSIFVSLVFTAMILWVFPLFAHGNTIDGLIGMLCGLSINSWMTCVSRLYINTPMDVGNIIDLLEERKYKKNAQGDYELSVKKFLEFKPQCISIKEHDDALVLTGPYNILKNITKILKIKK</sequence>
<organism evidence="2 3">
    <name type="scientific">Candidatus Pantoea multigeneris</name>
    <dbReference type="NCBI Taxonomy" id="2608357"/>
    <lineage>
        <taxon>Bacteria</taxon>
        <taxon>Pseudomonadati</taxon>
        <taxon>Pseudomonadota</taxon>
        <taxon>Gammaproteobacteria</taxon>
        <taxon>Enterobacterales</taxon>
        <taxon>Erwiniaceae</taxon>
        <taxon>Pantoea</taxon>
    </lineage>
</organism>
<name>A0ABX0RD65_9GAMM</name>
<keyword evidence="3" id="KW-1185">Reference proteome</keyword>
<dbReference type="RefSeq" id="WP_167013660.1">
    <property type="nucleotide sequence ID" value="NZ_VWXF01000002.1"/>
</dbReference>
<accession>A0ABX0RD65</accession>
<gene>
    <name evidence="2" type="ORF">F3J40_08455</name>
</gene>
<feature type="transmembrane region" description="Helical" evidence="1">
    <location>
        <begin position="53"/>
        <end position="74"/>
    </location>
</feature>
<evidence type="ECO:0000256" key="1">
    <source>
        <dbReference type="SAM" id="Phobius"/>
    </source>
</evidence>
<feature type="transmembrane region" description="Helical" evidence="1">
    <location>
        <begin position="21"/>
        <end position="41"/>
    </location>
</feature>
<dbReference type="EMBL" id="VWXF01000002">
    <property type="protein sequence ID" value="NIF21624.1"/>
    <property type="molecule type" value="Genomic_DNA"/>
</dbReference>
<evidence type="ECO:0000313" key="3">
    <source>
        <dbReference type="Proteomes" id="UP001515683"/>
    </source>
</evidence>
<dbReference type="Proteomes" id="UP001515683">
    <property type="component" value="Unassembled WGS sequence"/>
</dbReference>
<proteinExistence type="predicted"/>
<evidence type="ECO:0000313" key="2">
    <source>
        <dbReference type="EMBL" id="NIF21624.1"/>
    </source>
</evidence>
<protein>
    <submittedName>
        <fullName evidence="2">Uncharacterized protein</fullName>
    </submittedName>
</protein>
<keyword evidence="1" id="KW-0812">Transmembrane</keyword>
<keyword evidence="1" id="KW-0472">Membrane</keyword>
<comment type="caution">
    <text evidence="2">The sequence shown here is derived from an EMBL/GenBank/DDBJ whole genome shotgun (WGS) entry which is preliminary data.</text>
</comment>
<reference evidence="2 3" key="1">
    <citation type="journal article" date="2019" name="bioRxiv">
        <title>Bacteria contribute to plant secondary compound degradation in a generalist herbivore system.</title>
        <authorList>
            <person name="Francoeur C.B."/>
            <person name="Khadempour L."/>
            <person name="Moreira-Soto R.D."/>
            <person name="Gotting K."/>
            <person name="Book A.J."/>
            <person name="Pinto-Tomas A.A."/>
            <person name="Keefover-Ring K."/>
            <person name="Currie C.R."/>
        </authorList>
    </citation>
    <scope>NUCLEOTIDE SEQUENCE [LARGE SCALE GENOMIC DNA]</scope>
    <source>
        <strain evidence="2">Acro-835</strain>
    </source>
</reference>
<keyword evidence="1" id="KW-1133">Transmembrane helix</keyword>